<feature type="transmembrane region" description="Helical" evidence="1">
    <location>
        <begin position="67"/>
        <end position="89"/>
    </location>
</feature>
<feature type="transmembrane region" description="Helical" evidence="1">
    <location>
        <begin position="96"/>
        <end position="116"/>
    </location>
</feature>
<accession>A0ABN2X565</accession>
<comment type="caution">
    <text evidence="2">The sequence shown here is derived from an EMBL/GenBank/DDBJ whole genome shotgun (WGS) entry which is preliminary data.</text>
</comment>
<name>A0ABN2X565_9MICO</name>
<proteinExistence type="predicted"/>
<evidence type="ECO:0008006" key="4">
    <source>
        <dbReference type="Google" id="ProtNLM"/>
    </source>
</evidence>
<feature type="transmembrane region" description="Helical" evidence="1">
    <location>
        <begin position="37"/>
        <end position="55"/>
    </location>
</feature>
<gene>
    <name evidence="2" type="ORF">GCM10009823_29740</name>
</gene>
<reference evidence="2 3" key="1">
    <citation type="journal article" date="2019" name="Int. J. Syst. Evol. Microbiol.">
        <title>The Global Catalogue of Microorganisms (GCM) 10K type strain sequencing project: providing services to taxonomists for standard genome sequencing and annotation.</title>
        <authorList>
            <consortium name="The Broad Institute Genomics Platform"/>
            <consortium name="The Broad Institute Genome Sequencing Center for Infectious Disease"/>
            <person name="Wu L."/>
            <person name="Ma J."/>
        </authorList>
    </citation>
    <scope>NUCLEOTIDE SEQUENCE [LARGE SCALE GENOMIC DNA]</scope>
    <source>
        <strain evidence="2 3">JCM 15900</strain>
    </source>
</reference>
<protein>
    <recommendedName>
        <fullName evidence="4">Integral membrane protein</fullName>
    </recommendedName>
</protein>
<feature type="transmembrane region" description="Helical" evidence="1">
    <location>
        <begin position="128"/>
        <end position="151"/>
    </location>
</feature>
<evidence type="ECO:0000313" key="2">
    <source>
        <dbReference type="EMBL" id="GAA2104811.1"/>
    </source>
</evidence>
<dbReference type="Proteomes" id="UP001500984">
    <property type="component" value="Unassembled WGS sequence"/>
</dbReference>
<evidence type="ECO:0000313" key="3">
    <source>
        <dbReference type="Proteomes" id="UP001500984"/>
    </source>
</evidence>
<evidence type="ECO:0000256" key="1">
    <source>
        <dbReference type="SAM" id="Phobius"/>
    </source>
</evidence>
<dbReference type="RefSeq" id="WP_425547038.1">
    <property type="nucleotide sequence ID" value="NZ_BAAAPZ010000017.1"/>
</dbReference>
<keyword evidence="1" id="KW-0812">Transmembrane</keyword>
<keyword evidence="1" id="KW-1133">Transmembrane helix</keyword>
<organism evidence="2 3">
    <name type="scientific">Brevibacterium salitolerans</name>
    <dbReference type="NCBI Taxonomy" id="1403566"/>
    <lineage>
        <taxon>Bacteria</taxon>
        <taxon>Bacillati</taxon>
        <taxon>Actinomycetota</taxon>
        <taxon>Actinomycetes</taxon>
        <taxon>Micrococcales</taxon>
        <taxon>Brevibacteriaceae</taxon>
        <taxon>Brevibacterium</taxon>
    </lineage>
</organism>
<keyword evidence="1" id="KW-0472">Membrane</keyword>
<sequence length="166" mass="17941">MQQLSTRQARAAAREEKRALRRARSPYAATHTGPGRVLTAVYGILAFAAAGRATYQLLPQKFPEAPFAYTLSALSAAVYILATVCLVIGSRTSHHIAVAACVFEAVGVLVVGTLSLTHAEYFDHPSVWSMFGVGYGFVPLLLPFIGLWWLYRVQRTVAAGSAARSE</sequence>
<keyword evidence="3" id="KW-1185">Reference proteome</keyword>
<dbReference type="EMBL" id="BAAAPZ010000017">
    <property type="protein sequence ID" value="GAA2104811.1"/>
    <property type="molecule type" value="Genomic_DNA"/>
</dbReference>